<dbReference type="OrthoDB" id="9814088at2"/>
<comment type="caution">
    <text evidence="7">The sequence shown here is derived from an EMBL/GenBank/DDBJ whole genome shotgun (WGS) entry which is preliminary data.</text>
</comment>
<dbReference type="SMART" id="SM00487">
    <property type="entry name" value="DEXDc"/>
    <property type="match status" value="1"/>
</dbReference>
<keyword evidence="1" id="KW-0547">Nucleotide-binding</keyword>
<dbReference type="SUPFAM" id="SSF52540">
    <property type="entry name" value="P-loop containing nucleoside triphosphate hydrolases"/>
    <property type="match status" value="1"/>
</dbReference>
<dbReference type="PANTHER" id="PTHR45766:SF6">
    <property type="entry name" value="SWI_SNF-RELATED MATRIX-ASSOCIATED ACTIN-DEPENDENT REGULATOR OF CHROMATIN SUBFAMILY A-LIKE PROTEIN 1"/>
    <property type="match status" value="1"/>
</dbReference>
<dbReference type="AlphaFoldDB" id="A0A2A2WL37"/>
<dbReference type="Gene3D" id="3.40.50.10810">
    <property type="entry name" value="Tandem AAA-ATPase domain"/>
    <property type="match status" value="1"/>
</dbReference>
<evidence type="ECO:0000313" key="8">
    <source>
        <dbReference type="Proteomes" id="UP000218810"/>
    </source>
</evidence>
<dbReference type="GO" id="GO:0004386">
    <property type="term" value="F:helicase activity"/>
    <property type="evidence" value="ECO:0007669"/>
    <property type="project" value="UniProtKB-KW"/>
</dbReference>
<dbReference type="RefSeq" id="WP_095719335.1">
    <property type="nucleotide sequence ID" value="NZ_NTGA01000037.1"/>
</dbReference>
<dbReference type="Pfam" id="PF00176">
    <property type="entry name" value="SNF2-rel_dom"/>
    <property type="match status" value="1"/>
</dbReference>
<dbReference type="CDD" id="cd18793">
    <property type="entry name" value="SF2_C_SNF"/>
    <property type="match status" value="1"/>
</dbReference>
<dbReference type="CDD" id="cd18011">
    <property type="entry name" value="DEXDc_RapA"/>
    <property type="match status" value="1"/>
</dbReference>
<dbReference type="InterPro" id="IPR000330">
    <property type="entry name" value="SNF2_N"/>
</dbReference>
<keyword evidence="4" id="KW-0067">ATP-binding</keyword>
<keyword evidence="8" id="KW-1185">Reference proteome</keyword>
<dbReference type="Gene3D" id="3.40.50.300">
    <property type="entry name" value="P-loop containing nucleotide triphosphate hydrolases"/>
    <property type="match status" value="1"/>
</dbReference>
<dbReference type="InterPro" id="IPR014001">
    <property type="entry name" value="Helicase_ATP-bd"/>
</dbReference>
<gene>
    <name evidence="7" type="ORF">CEY15_16460</name>
</gene>
<keyword evidence="2" id="KW-0378">Hydrolase</keyword>
<dbReference type="InterPro" id="IPR027417">
    <property type="entry name" value="P-loop_NTPase"/>
</dbReference>
<dbReference type="PANTHER" id="PTHR45766">
    <property type="entry name" value="DNA ANNEALING HELICASE AND ENDONUCLEASE ZRANB3 FAMILY MEMBER"/>
    <property type="match status" value="1"/>
</dbReference>
<keyword evidence="3 7" id="KW-0347">Helicase</keyword>
<evidence type="ECO:0000256" key="1">
    <source>
        <dbReference type="ARBA" id="ARBA00022741"/>
    </source>
</evidence>
<accession>A0A2A2WL37</accession>
<proteinExistence type="predicted"/>
<dbReference type="EMBL" id="NTGA01000037">
    <property type="protein sequence ID" value="PAY21885.1"/>
    <property type="molecule type" value="Genomic_DNA"/>
</dbReference>
<feature type="domain" description="Helicase ATP-binding" evidence="5">
    <location>
        <begin position="104"/>
        <end position="281"/>
    </location>
</feature>
<name>A0A2A2WL37_9ACTN</name>
<dbReference type="InterPro" id="IPR001650">
    <property type="entry name" value="Helicase_C-like"/>
</dbReference>
<reference evidence="8" key="1">
    <citation type="submission" date="2017-09" db="EMBL/GenBank/DDBJ databases">
        <authorList>
            <person name="Zhang Y."/>
            <person name="Huang X."/>
            <person name="Liu J."/>
            <person name="Lu L."/>
            <person name="Peng K."/>
        </authorList>
    </citation>
    <scope>NUCLEOTIDE SEQUENCE [LARGE SCALE GENOMIC DNA]</scope>
    <source>
        <strain evidence="8">S-XJ-1</strain>
    </source>
</reference>
<evidence type="ECO:0000259" key="5">
    <source>
        <dbReference type="PROSITE" id="PS51192"/>
    </source>
</evidence>
<dbReference type="PROSITE" id="PS51194">
    <property type="entry name" value="HELICASE_CTER"/>
    <property type="match status" value="1"/>
</dbReference>
<evidence type="ECO:0000256" key="2">
    <source>
        <dbReference type="ARBA" id="ARBA00022801"/>
    </source>
</evidence>
<dbReference type="GO" id="GO:0005524">
    <property type="term" value="F:ATP binding"/>
    <property type="evidence" value="ECO:0007669"/>
    <property type="project" value="UniProtKB-KW"/>
</dbReference>
<dbReference type="InterPro" id="IPR049730">
    <property type="entry name" value="SNF2/RAD54-like_C"/>
</dbReference>
<dbReference type="InterPro" id="IPR038718">
    <property type="entry name" value="SNF2-like_sf"/>
</dbReference>
<dbReference type="Proteomes" id="UP000218810">
    <property type="component" value="Unassembled WGS sequence"/>
</dbReference>
<dbReference type="PROSITE" id="PS51192">
    <property type="entry name" value="HELICASE_ATP_BIND_1"/>
    <property type="match status" value="1"/>
</dbReference>
<dbReference type="GO" id="GO:0016787">
    <property type="term" value="F:hydrolase activity"/>
    <property type="evidence" value="ECO:0007669"/>
    <property type="project" value="UniProtKB-KW"/>
</dbReference>
<evidence type="ECO:0000256" key="3">
    <source>
        <dbReference type="ARBA" id="ARBA00022806"/>
    </source>
</evidence>
<evidence type="ECO:0000313" key="7">
    <source>
        <dbReference type="EMBL" id="PAY21885.1"/>
    </source>
</evidence>
<evidence type="ECO:0000256" key="4">
    <source>
        <dbReference type="ARBA" id="ARBA00022840"/>
    </source>
</evidence>
<evidence type="ECO:0000259" key="6">
    <source>
        <dbReference type="PROSITE" id="PS51194"/>
    </source>
</evidence>
<dbReference type="InterPro" id="IPR057342">
    <property type="entry name" value="DEXDc_RapA"/>
</dbReference>
<dbReference type="Pfam" id="PF00271">
    <property type="entry name" value="Helicase_C"/>
    <property type="match status" value="1"/>
</dbReference>
<organism evidence="7 8">
    <name type="scientific">Dietzia natronolimnaea</name>
    <dbReference type="NCBI Taxonomy" id="161920"/>
    <lineage>
        <taxon>Bacteria</taxon>
        <taxon>Bacillati</taxon>
        <taxon>Actinomycetota</taxon>
        <taxon>Actinomycetes</taxon>
        <taxon>Mycobacteriales</taxon>
        <taxon>Dietziaceae</taxon>
        <taxon>Dietzia</taxon>
    </lineage>
</organism>
<dbReference type="SMART" id="SM00490">
    <property type="entry name" value="HELICc"/>
    <property type="match status" value="1"/>
</dbReference>
<sequence>MSYAPGALVHARGREWVVLPESAEDFLVVRPLGGDQDDVTGVFPEEAESASFPVPEPGDLGDQSSARLLRSALRLGFRSSAGPFRSFGQIAVEPRAYQLVPLLMALREPVTRLLIADDVGIGKTVEAGLVATELLALGEARGVSVLCSPALAEQWQSELREKFGLEAEVVLPSTAHRLEKSLLGDESIFDRFPVTVVSTDFIKSDRRRHEFLRTCPDLVIVDEAHTCVAAAGLAGKGRTQRFELVSALAADKDRHLILVTATPHSGKEESFRNLVGLLDPALAEVNLDTESGRRLLARHFVQRRRRDIRRYLDQNTPFPTDRETKEVPYRLSPAYAELFEDVLEYTRSTVVSAIGGVEARVSWWSALALLRALASSPRAARRTLETRSAATAVESVEAADAIGRSVVLDLADDEAVEAADATPGADTGVATSVLRGFRDRALALEGAADAKLKAVAAQVKALLAEGDQPIVFCRFIDTAEYVAEHLGRSLGKNTTVAAVTGTLPPDERSARIAELASVEGAKVLVATDCLSEGVNLQEHFHAVIHYDLAWNPTRHEQREGRVDRFGQRRDVVRAVTMYGQDNKIDGIVLEVLLRKHEQIRKATGVSVPVPASSDQVVEALVEGLLLRGHTGEQGTLDLELVAKREALESEWLSAAERESGAVTKYAQHTIHPGEVQQELDELRRAVGSTAEVDAFVRESLQGLRSTLTATPRGFAATLAGLPPALVDSLPPSGGERIEFVSDHPVPKGAAVLHRTDDAVEAVARFVLESALDPSLPDENRVARRCAVVRTGEVKTATTVLVLRYRFQLELPSRERGVRRSVAEEVATVGYTSGTEGPEWLDDDEVAAVLGATASGNVMTSHAERMMERTLARLPGVRGRIDEYGEHRAQALMDSHRRVRQASRDVTRGLKVVGEHAADVLGVFVFLPEAGV</sequence>
<feature type="domain" description="Helicase C-terminal" evidence="6">
    <location>
        <begin position="458"/>
        <end position="607"/>
    </location>
</feature>
<protein>
    <submittedName>
        <fullName evidence="7">Helicase</fullName>
    </submittedName>
</protein>